<name>A0ABT5MQ65_9PAST</name>
<feature type="transmembrane region" description="Helical" evidence="10">
    <location>
        <begin position="12"/>
        <end position="33"/>
    </location>
</feature>
<dbReference type="HAMAP" id="MF_00115">
    <property type="entry name" value="MscL"/>
    <property type="match status" value="1"/>
</dbReference>
<accession>A0ABT5MQ65</accession>
<protein>
    <recommendedName>
        <fullName evidence="10">Large-conductance mechanosensitive channel</fullName>
    </recommendedName>
</protein>
<dbReference type="PROSITE" id="PS01327">
    <property type="entry name" value="MSCL"/>
    <property type="match status" value="1"/>
</dbReference>
<dbReference type="NCBIfam" id="NF001843">
    <property type="entry name" value="PRK00567.1-4"/>
    <property type="match status" value="1"/>
</dbReference>
<dbReference type="PANTHER" id="PTHR30266">
    <property type="entry name" value="MECHANOSENSITIVE CHANNEL MSCL"/>
    <property type="match status" value="1"/>
</dbReference>
<reference evidence="11 12" key="1">
    <citation type="submission" date="2023-02" db="EMBL/GenBank/DDBJ databases">
        <title>Mannheimia cairiniae sp. nov., a novel species of Mannheimia obtained from moscovy ducks (Cairina moschata) and reclassification of Mannheimia ovis as heterotypic synonym of Mannheimia pernigra.</title>
        <authorList>
            <person name="Christensen H."/>
        </authorList>
    </citation>
    <scope>NUCLEOTIDE SEQUENCE [LARGE SCALE GENOMIC DNA]</scope>
    <source>
        <strain evidence="11 12">AT1</strain>
    </source>
</reference>
<organism evidence="11 12">
    <name type="scientific">Mannheimia cairinae</name>
    <dbReference type="NCBI Taxonomy" id="3025936"/>
    <lineage>
        <taxon>Bacteria</taxon>
        <taxon>Pseudomonadati</taxon>
        <taxon>Pseudomonadota</taxon>
        <taxon>Gammaproteobacteria</taxon>
        <taxon>Pasteurellales</taxon>
        <taxon>Pasteurellaceae</taxon>
        <taxon>Mannheimia</taxon>
    </lineage>
</organism>
<dbReference type="Gene3D" id="1.10.1200.120">
    <property type="entry name" value="Large-conductance mechanosensitive channel, MscL, domain 1"/>
    <property type="match status" value="1"/>
</dbReference>
<evidence type="ECO:0000313" key="12">
    <source>
        <dbReference type="Proteomes" id="UP001221909"/>
    </source>
</evidence>
<feature type="transmembrane region" description="Helical" evidence="10">
    <location>
        <begin position="75"/>
        <end position="96"/>
    </location>
</feature>
<dbReference type="InterPro" id="IPR037673">
    <property type="entry name" value="MSC/AndL"/>
</dbReference>
<evidence type="ECO:0000256" key="9">
    <source>
        <dbReference type="ARBA" id="ARBA00023303"/>
    </source>
</evidence>
<comment type="subunit">
    <text evidence="10">Homopentamer.</text>
</comment>
<evidence type="ECO:0000256" key="7">
    <source>
        <dbReference type="ARBA" id="ARBA00023065"/>
    </source>
</evidence>
<dbReference type="InterPro" id="IPR019823">
    <property type="entry name" value="Mechanosensitive_channel_CS"/>
</dbReference>
<dbReference type="RefSeq" id="WP_273749372.1">
    <property type="nucleotide sequence ID" value="NZ_JAQSJE010000006.1"/>
</dbReference>
<evidence type="ECO:0000256" key="1">
    <source>
        <dbReference type="ARBA" id="ARBA00004651"/>
    </source>
</evidence>
<dbReference type="EMBL" id="JAQSJE010000006">
    <property type="protein sequence ID" value="MDD0824098.1"/>
    <property type="molecule type" value="Genomic_DNA"/>
</dbReference>
<proteinExistence type="inferred from homology"/>
<dbReference type="Proteomes" id="UP001221909">
    <property type="component" value="Unassembled WGS sequence"/>
</dbReference>
<evidence type="ECO:0000256" key="4">
    <source>
        <dbReference type="ARBA" id="ARBA00022475"/>
    </source>
</evidence>
<evidence type="ECO:0000313" key="11">
    <source>
        <dbReference type="EMBL" id="MDD0824098.1"/>
    </source>
</evidence>
<evidence type="ECO:0000256" key="10">
    <source>
        <dbReference type="HAMAP-Rule" id="MF_00115"/>
    </source>
</evidence>
<keyword evidence="6 10" id="KW-1133">Transmembrane helix</keyword>
<comment type="similarity">
    <text evidence="2 10">Belongs to the MscL family.</text>
</comment>
<keyword evidence="8 10" id="KW-0472">Membrane</keyword>
<keyword evidence="10" id="KW-0997">Cell inner membrane</keyword>
<dbReference type="Pfam" id="PF01741">
    <property type="entry name" value="MscL"/>
    <property type="match status" value="1"/>
</dbReference>
<sequence length="132" mass="14266">MSILKEFREFAVKGNVVDMAVGVIIGGAFGKIVSSLVSDIVMPPIGWLIGGVDFKDLAIEIEPAKEGVEAVMIKYGAFIQNVFDFLIIALAVFGMVKMINSMKKAPVEEPAAPAEPSAEEKLLTEIRDLLKK</sequence>
<dbReference type="InterPro" id="IPR036019">
    <property type="entry name" value="MscL_channel"/>
</dbReference>
<evidence type="ECO:0000256" key="3">
    <source>
        <dbReference type="ARBA" id="ARBA00022448"/>
    </source>
</evidence>
<dbReference type="InterPro" id="IPR001185">
    <property type="entry name" value="MS_channel"/>
</dbReference>
<gene>
    <name evidence="10 11" type="primary">mscL</name>
    <name evidence="11" type="ORF">PTQ27_06415</name>
</gene>
<keyword evidence="9 10" id="KW-0407">Ion channel</keyword>
<evidence type="ECO:0000256" key="5">
    <source>
        <dbReference type="ARBA" id="ARBA00022692"/>
    </source>
</evidence>
<evidence type="ECO:0000256" key="2">
    <source>
        <dbReference type="ARBA" id="ARBA00007254"/>
    </source>
</evidence>
<keyword evidence="4 10" id="KW-1003">Cell membrane</keyword>
<dbReference type="SUPFAM" id="SSF81330">
    <property type="entry name" value="Gated mechanosensitive channel"/>
    <property type="match status" value="1"/>
</dbReference>
<dbReference type="PRINTS" id="PR01264">
    <property type="entry name" value="MECHCHANNEL"/>
</dbReference>
<keyword evidence="3 10" id="KW-0813">Transport</keyword>
<dbReference type="NCBIfam" id="TIGR00220">
    <property type="entry name" value="mscL"/>
    <property type="match status" value="1"/>
</dbReference>
<comment type="subcellular location">
    <subcellularLocation>
        <location evidence="10">Cell inner membrane</location>
        <topology evidence="10">Multi-pass membrane protein</topology>
    </subcellularLocation>
    <subcellularLocation>
        <location evidence="1">Cell membrane</location>
        <topology evidence="1">Multi-pass membrane protein</topology>
    </subcellularLocation>
</comment>
<comment type="caution">
    <text evidence="11">The sequence shown here is derived from an EMBL/GenBank/DDBJ whole genome shotgun (WGS) entry which is preliminary data.</text>
</comment>
<evidence type="ECO:0000256" key="6">
    <source>
        <dbReference type="ARBA" id="ARBA00022989"/>
    </source>
</evidence>
<keyword evidence="5 10" id="KW-0812">Transmembrane</keyword>
<comment type="function">
    <text evidence="10">Channel that opens in response to stretch forces in the membrane lipid bilayer. May participate in the regulation of osmotic pressure changes within the cell.</text>
</comment>
<dbReference type="PANTHER" id="PTHR30266:SF2">
    <property type="entry name" value="LARGE-CONDUCTANCE MECHANOSENSITIVE CHANNEL"/>
    <property type="match status" value="1"/>
</dbReference>
<keyword evidence="12" id="KW-1185">Reference proteome</keyword>
<keyword evidence="7 10" id="KW-0406">Ion transport</keyword>
<evidence type="ECO:0000256" key="8">
    <source>
        <dbReference type="ARBA" id="ARBA00023136"/>
    </source>
</evidence>